<dbReference type="InterPro" id="IPR003658">
    <property type="entry name" value="Anti-sigma_ant"/>
</dbReference>
<dbReference type="EMBL" id="JAMTCO010000023">
    <property type="protein sequence ID" value="MCP2274320.1"/>
    <property type="molecule type" value="Genomic_DNA"/>
</dbReference>
<dbReference type="CDD" id="cd07043">
    <property type="entry name" value="STAS_anti-anti-sigma_factors"/>
    <property type="match status" value="1"/>
</dbReference>
<evidence type="ECO:0000313" key="5">
    <source>
        <dbReference type="Proteomes" id="UP001205185"/>
    </source>
</evidence>
<dbReference type="PROSITE" id="PS50801">
    <property type="entry name" value="STAS"/>
    <property type="match status" value="1"/>
</dbReference>
<sequence length="126" mass="13220">MISISHDRMAARGDQVPVLRLRGDIDLATRPAVDAALTVRLARRPRLLVVDLTHVGFVGACGLTMLVQARQRARGAGGEVAVAGCGVAVLRAMEVTCLLGEISPYATVADALVAEARGGIPQQRQP</sequence>
<evidence type="ECO:0000259" key="3">
    <source>
        <dbReference type="PROSITE" id="PS50801"/>
    </source>
</evidence>
<comment type="similarity">
    <text evidence="1 2">Belongs to the anti-sigma-factor antagonist family.</text>
</comment>
<keyword evidence="5" id="KW-1185">Reference proteome</keyword>
<dbReference type="Gene3D" id="3.30.750.24">
    <property type="entry name" value="STAS domain"/>
    <property type="match status" value="1"/>
</dbReference>
<dbReference type="SUPFAM" id="SSF52091">
    <property type="entry name" value="SpoIIaa-like"/>
    <property type="match status" value="1"/>
</dbReference>
<evidence type="ECO:0000313" key="4">
    <source>
        <dbReference type="EMBL" id="MCP2274320.1"/>
    </source>
</evidence>
<dbReference type="InterPro" id="IPR036513">
    <property type="entry name" value="STAS_dom_sf"/>
</dbReference>
<evidence type="ECO:0000256" key="1">
    <source>
        <dbReference type="ARBA" id="ARBA00009013"/>
    </source>
</evidence>
<comment type="caution">
    <text evidence="4">The sequence shown here is derived from an EMBL/GenBank/DDBJ whole genome shotgun (WGS) entry which is preliminary data.</text>
</comment>
<accession>A0ABT1INT5</accession>
<protein>
    <recommendedName>
        <fullName evidence="2">Anti-sigma factor antagonist</fullName>
    </recommendedName>
</protein>
<dbReference type="PANTHER" id="PTHR33495:SF2">
    <property type="entry name" value="ANTI-SIGMA FACTOR ANTAGONIST TM_1081-RELATED"/>
    <property type="match status" value="1"/>
</dbReference>
<evidence type="ECO:0000256" key="2">
    <source>
        <dbReference type="RuleBase" id="RU003749"/>
    </source>
</evidence>
<organism evidence="4 5">
    <name type="scientific">Actinokineospora diospyrosa</name>
    <dbReference type="NCBI Taxonomy" id="103728"/>
    <lineage>
        <taxon>Bacteria</taxon>
        <taxon>Bacillati</taxon>
        <taxon>Actinomycetota</taxon>
        <taxon>Actinomycetes</taxon>
        <taxon>Pseudonocardiales</taxon>
        <taxon>Pseudonocardiaceae</taxon>
        <taxon>Actinokineospora</taxon>
    </lineage>
</organism>
<dbReference type="Pfam" id="PF01740">
    <property type="entry name" value="STAS"/>
    <property type="match status" value="1"/>
</dbReference>
<name>A0ABT1INT5_9PSEU</name>
<dbReference type="PANTHER" id="PTHR33495">
    <property type="entry name" value="ANTI-SIGMA FACTOR ANTAGONIST TM_1081-RELATED-RELATED"/>
    <property type="match status" value="1"/>
</dbReference>
<reference evidence="4 5" key="1">
    <citation type="submission" date="2022-06" db="EMBL/GenBank/DDBJ databases">
        <title>Genomic Encyclopedia of Archaeal and Bacterial Type Strains, Phase II (KMG-II): from individual species to whole genera.</title>
        <authorList>
            <person name="Goeker M."/>
        </authorList>
    </citation>
    <scope>NUCLEOTIDE SEQUENCE [LARGE SCALE GENOMIC DNA]</scope>
    <source>
        <strain evidence="4 5">DSM 44255</strain>
    </source>
</reference>
<proteinExistence type="inferred from homology"/>
<dbReference type="Proteomes" id="UP001205185">
    <property type="component" value="Unassembled WGS sequence"/>
</dbReference>
<gene>
    <name evidence="4" type="ORF">LV75_006854</name>
</gene>
<dbReference type="InterPro" id="IPR002645">
    <property type="entry name" value="STAS_dom"/>
</dbReference>
<feature type="domain" description="STAS" evidence="3">
    <location>
        <begin position="6"/>
        <end position="115"/>
    </location>
</feature>
<dbReference type="NCBIfam" id="TIGR00377">
    <property type="entry name" value="ant_ant_sig"/>
    <property type="match status" value="1"/>
</dbReference>